<dbReference type="WBParaSite" id="PSAMB.scaffold1485size30890.g13324.t1">
    <property type="protein sequence ID" value="PSAMB.scaffold1485size30890.g13324.t1"/>
    <property type="gene ID" value="PSAMB.scaffold1485size30890.g13324"/>
</dbReference>
<accession>A0A914V307</accession>
<protein>
    <submittedName>
        <fullName evidence="3">Uncharacterized protein</fullName>
    </submittedName>
</protein>
<feature type="region of interest" description="Disordered" evidence="1">
    <location>
        <begin position="40"/>
        <end position="62"/>
    </location>
</feature>
<keyword evidence="2" id="KW-1185">Reference proteome</keyword>
<evidence type="ECO:0000313" key="2">
    <source>
        <dbReference type="Proteomes" id="UP000887566"/>
    </source>
</evidence>
<dbReference type="AlphaFoldDB" id="A0A914V307"/>
<organism evidence="2 3">
    <name type="scientific">Plectus sambesii</name>
    <dbReference type="NCBI Taxonomy" id="2011161"/>
    <lineage>
        <taxon>Eukaryota</taxon>
        <taxon>Metazoa</taxon>
        <taxon>Ecdysozoa</taxon>
        <taxon>Nematoda</taxon>
        <taxon>Chromadorea</taxon>
        <taxon>Plectida</taxon>
        <taxon>Plectina</taxon>
        <taxon>Plectoidea</taxon>
        <taxon>Plectidae</taxon>
        <taxon>Plectus</taxon>
    </lineage>
</organism>
<reference evidence="3" key="1">
    <citation type="submission" date="2022-11" db="UniProtKB">
        <authorList>
            <consortium name="WormBaseParasite"/>
        </authorList>
    </citation>
    <scope>IDENTIFICATION</scope>
</reference>
<dbReference type="Proteomes" id="UP000887566">
    <property type="component" value="Unplaced"/>
</dbReference>
<name>A0A914V307_9BILA</name>
<feature type="compositionally biased region" description="Polar residues" evidence="1">
    <location>
        <begin position="125"/>
        <end position="137"/>
    </location>
</feature>
<proteinExistence type="predicted"/>
<feature type="region of interest" description="Disordered" evidence="1">
    <location>
        <begin position="110"/>
        <end position="145"/>
    </location>
</feature>
<sequence length="181" mass="19874">MSESYGSKFALGTEHSVLDARVEDPPSVASVLLRSTRLGKETFSSASSAPAPSPGQRSPGQRQLVSRLVSRLVRVFADAPPKSARSDKATGRDHARAACERLAGRPTAVAPDHLNKRPWPPLGRTVSSLPRVNQPRASTHRRRTPTCRRRFVHRRTACLVSSRRPVASLLGFLTNIRRANR</sequence>
<evidence type="ECO:0000313" key="3">
    <source>
        <dbReference type="WBParaSite" id="PSAMB.scaffold1485size30890.g13324.t1"/>
    </source>
</evidence>
<evidence type="ECO:0000256" key="1">
    <source>
        <dbReference type="SAM" id="MobiDB-lite"/>
    </source>
</evidence>